<reference evidence="2 3" key="1">
    <citation type="journal article" date="2019" name="ISME J.">
        <title>Deianiraea, an extracellular bacterium associated with the ciliate Paramecium, suggests an alternative scenario for the evolution of Rickettsiales.</title>
        <authorList>
            <person name="Castelli M."/>
            <person name="Sabaneyeva E."/>
            <person name="Lanzoni O."/>
            <person name="Lebedeva N."/>
            <person name="Floriano A.M."/>
            <person name="Gaiarsa S."/>
            <person name="Benken K."/>
            <person name="Modeo L."/>
            <person name="Bandi C."/>
            <person name="Potekhin A."/>
            <person name="Sassera D."/>
            <person name="Petroni G."/>
        </authorList>
    </citation>
    <scope>NUCLEOTIDE SEQUENCE [LARGE SCALE GENOMIC DNA]</scope>
    <source>
        <strain evidence="2">CyL4-1</strain>
    </source>
</reference>
<feature type="region of interest" description="Disordered" evidence="1">
    <location>
        <begin position="23"/>
        <end position="49"/>
    </location>
</feature>
<evidence type="ECO:0000256" key="1">
    <source>
        <dbReference type="SAM" id="MobiDB-lite"/>
    </source>
</evidence>
<proteinExistence type="predicted"/>
<protein>
    <submittedName>
        <fullName evidence="2">Uncharacterized protein</fullName>
    </submittedName>
</protein>
<feature type="compositionally biased region" description="Basic and acidic residues" evidence="1">
    <location>
        <begin position="23"/>
        <end position="41"/>
    </location>
</feature>
<evidence type="ECO:0000313" key="2">
    <source>
        <dbReference type="EMBL" id="QED23389.1"/>
    </source>
</evidence>
<name>A0A5B8XDF4_9RICK</name>
<dbReference type="AlphaFoldDB" id="A0A5B8XDF4"/>
<accession>A0A5B8XDF4</accession>
<organism evidence="2 3">
    <name type="scientific">Candidatus Deianiraea vastatrix</name>
    <dbReference type="NCBI Taxonomy" id="2163644"/>
    <lineage>
        <taxon>Bacteria</taxon>
        <taxon>Pseudomonadati</taxon>
        <taxon>Pseudomonadota</taxon>
        <taxon>Alphaproteobacteria</taxon>
        <taxon>Rickettsiales</taxon>
        <taxon>Candidatus Deianiraeaceae</taxon>
        <taxon>Candidatus Deianiraea</taxon>
    </lineage>
</organism>
<keyword evidence="3" id="KW-1185">Reference proteome</keyword>
<dbReference type="RefSeq" id="WP_153259911.1">
    <property type="nucleotide sequence ID" value="NZ_CP029077.1"/>
</dbReference>
<dbReference type="Proteomes" id="UP000321934">
    <property type="component" value="Chromosome"/>
</dbReference>
<dbReference type="EMBL" id="CP029077">
    <property type="protein sequence ID" value="QED23389.1"/>
    <property type="molecule type" value="Genomic_DNA"/>
</dbReference>
<sequence length="49" mass="5779">MSSKPPKEKIQKIVRDNMKKNIARRKAEFDEKNTKVTENKNFKSGKTKQ</sequence>
<gene>
    <name evidence="2" type="ORF">Deia_00595</name>
</gene>
<evidence type="ECO:0000313" key="3">
    <source>
        <dbReference type="Proteomes" id="UP000321934"/>
    </source>
</evidence>